<feature type="compositionally biased region" description="Polar residues" evidence="6">
    <location>
        <begin position="691"/>
        <end position="718"/>
    </location>
</feature>
<feature type="compositionally biased region" description="Basic and acidic residues" evidence="6">
    <location>
        <begin position="212"/>
        <end position="227"/>
    </location>
</feature>
<evidence type="ECO:0000256" key="6">
    <source>
        <dbReference type="SAM" id="MobiDB-lite"/>
    </source>
</evidence>
<feature type="region of interest" description="Disordered" evidence="6">
    <location>
        <begin position="611"/>
        <end position="766"/>
    </location>
</feature>
<dbReference type="GO" id="GO:1990130">
    <property type="term" value="C:GATOR1 complex"/>
    <property type="evidence" value="ECO:0007669"/>
    <property type="project" value="TreeGrafter"/>
</dbReference>
<feature type="domain" description="GATOR1 complex protein NPRL3 C-terminal HTH" evidence="7">
    <location>
        <begin position="785"/>
        <end position="843"/>
    </location>
</feature>
<feature type="compositionally biased region" description="Low complexity" evidence="6">
    <location>
        <begin position="83"/>
        <end position="96"/>
    </location>
</feature>
<dbReference type="OrthoDB" id="18648at2759"/>
<dbReference type="GO" id="GO:0051321">
    <property type="term" value="P:meiotic cell cycle"/>
    <property type="evidence" value="ECO:0007669"/>
    <property type="project" value="UniProtKB-UniRule"/>
</dbReference>
<evidence type="ECO:0000256" key="5">
    <source>
        <dbReference type="RuleBase" id="RU368069"/>
    </source>
</evidence>
<keyword evidence="5" id="KW-0732">Signal</keyword>
<comment type="similarity">
    <text evidence="1 5">Belongs to the NPR3 family.</text>
</comment>
<dbReference type="PANTHER" id="PTHR13153">
    <property type="entry name" value="CGTHBA PROTEIN -14 GENE PROTEIN"/>
    <property type="match status" value="1"/>
</dbReference>
<evidence type="ECO:0000256" key="3">
    <source>
        <dbReference type="ARBA" id="ARBA00025376"/>
    </source>
</evidence>
<dbReference type="GO" id="GO:0034198">
    <property type="term" value="P:cellular response to amino acid starvation"/>
    <property type="evidence" value="ECO:0007669"/>
    <property type="project" value="TreeGrafter"/>
</dbReference>
<sequence length="853" mass="93465">MPPPLPPSSTLHTILLVTKSRSLGPRLVFHYPPASPSAASLAANTPAAWYGTATSTSDDTDSTSSDWDSSTEDGAGDDEEVGSRASGSGRAGGSRSVHSHRTRLTAGGFRALEGFDEDDDGLGDDMNGDSSRKGNGIGREGKAGGRAEWETVLGFKMDALEKMLTPGKSFNKRRFELGVEGIVFVGAPMFVREDGGWKKGRRYGNKDMRTKLGQDAVDKANDSKGYDQDEGVDLDEPDSEKFVYPEGFEPGYGHGLMSGAASGAVSEAGSDTRSQSTNGSTPDMTMFNIVFVLNPPALEYQLRVKEMYDNVVRKYAKALKYEQAKFDYVWKESKKIMAMKTRAVENGDPMSLAWHKIIASSPLAKSIATIYDSISNDKIAHVHLDATFDTSFQIPQAVSTPYIPTAMEPQMPGLWLTTANIVNEDEPDLNFTQHYALLLLEDIETLVKELEGDAKDNAIAFYIRSVTPTKSLHKLSIAHSIPSQDIQYIAGHLVYWRRARLIPPLHQRDTYIVSPNADMRALKQAVSAYATRFSALPSLPEMLHKLSGPPRPYAHHIPSPDHRQVYMDILAWLMRGGWVTQLRTFAWVRVPAEIKAQVAAIMEREASMKKAAEMEATRHNEDNDSIASVGDSVLSGGETGHVKKSSLLSGNWPATPLRRSPHSEETEAMDASTILSPRLQPYRSPARPSSDAGSTSSRITTVPATSNAPVATSPQSQNHPHRPSPLHFNAAIRELSPSSSRPSAPPSIVSPTMAGPFSPSQETAVESASSKFEPSLILSPQKANEIEARWLEQICASFRDPDLREMWPTLLKYFDGKHALDDVALREGLKRKRIGALIGMIREGGWLLTVRHW</sequence>
<evidence type="ECO:0000256" key="1">
    <source>
        <dbReference type="ARBA" id="ARBA00010546"/>
    </source>
</evidence>
<gene>
    <name evidence="8" type="ORF">BU16DRAFT_581306</name>
</gene>
<dbReference type="InterPro" id="IPR005365">
    <property type="entry name" value="Npr3"/>
</dbReference>
<keyword evidence="9" id="KW-1185">Reference proteome</keyword>
<evidence type="ECO:0000256" key="4">
    <source>
        <dbReference type="ARBA" id="ARBA00030028"/>
    </source>
</evidence>
<evidence type="ECO:0000259" key="7">
    <source>
        <dbReference type="Pfam" id="PF24064"/>
    </source>
</evidence>
<evidence type="ECO:0000313" key="8">
    <source>
        <dbReference type="EMBL" id="KAF2495830.1"/>
    </source>
</evidence>
<reference evidence="8" key="1">
    <citation type="journal article" date="2020" name="Stud. Mycol.">
        <title>101 Dothideomycetes genomes: a test case for predicting lifestyles and emergence of pathogens.</title>
        <authorList>
            <person name="Haridas S."/>
            <person name="Albert R."/>
            <person name="Binder M."/>
            <person name="Bloem J."/>
            <person name="Labutti K."/>
            <person name="Salamov A."/>
            <person name="Andreopoulos B."/>
            <person name="Baker S."/>
            <person name="Barry K."/>
            <person name="Bills G."/>
            <person name="Bluhm B."/>
            <person name="Cannon C."/>
            <person name="Castanera R."/>
            <person name="Culley D."/>
            <person name="Daum C."/>
            <person name="Ezra D."/>
            <person name="Gonzalez J."/>
            <person name="Henrissat B."/>
            <person name="Kuo A."/>
            <person name="Liang C."/>
            <person name="Lipzen A."/>
            <person name="Lutzoni F."/>
            <person name="Magnuson J."/>
            <person name="Mondo S."/>
            <person name="Nolan M."/>
            <person name="Ohm R."/>
            <person name="Pangilinan J."/>
            <person name="Park H.-J."/>
            <person name="Ramirez L."/>
            <person name="Alfaro M."/>
            <person name="Sun H."/>
            <person name="Tritt A."/>
            <person name="Yoshinaga Y."/>
            <person name="Zwiers L.-H."/>
            <person name="Turgeon B."/>
            <person name="Goodwin S."/>
            <person name="Spatafora J."/>
            <person name="Crous P."/>
            <person name="Grigoriev I."/>
        </authorList>
    </citation>
    <scope>NUCLEOTIDE SEQUENCE</scope>
    <source>
        <strain evidence="8">CBS 269.34</strain>
    </source>
</reference>
<feature type="region of interest" description="Disordered" evidence="6">
    <location>
        <begin position="212"/>
        <end position="236"/>
    </location>
</feature>
<feature type="compositionally biased region" description="Low complexity" evidence="6">
    <location>
        <begin position="51"/>
        <end position="68"/>
    </location>
</feature>
<feature type="compositionally biased region" description="Acidic residues" evidence="6">
    <location>
        <begin position="69"/>
        <end position="80"/>
    </location>
</feature>
<dbReference type="PANTHER" id="PTHR13153:SF5">
    <property type="entry name" value="GATOR COMPLEX PROTEIN NPRL3"/>
    <property type="match status" value="1"/>
</dbReference>
<accession>A0A6A6QVA3</accession>
<comment type="subcellular location">
    <subcellularLocation>
        <location evidence="5">Vacuole membrane</location>
        <topology evidence="5">Peripheral membrane protein</topology>
    </subcellularLocation>
</comment>
<feature type="region of interest" description="Disordered" evidence="6">
    <location>
        <begin position="51"/>
        <end position="102"/>
    </location>
</feature>
<evidence type="ECO:0000313" key="9">
    <source>
        <dbReference type="Proteomes" id="UP000799750"/>
    </source>
</evidence>
<feature type="compositionally biased region" description="Low complexity" evidence="6">
    <location>
        <begin position="736"/>
        <end position="751"/>
    </location>
</feature>
<proteinExistence type="inferred from homology"/>
<comment type="function">
    <text evidence="3 5">Mediates inactivation of the TORC1 complex in response to amino acid starvation. Required for meiotic nuclear division.</text>
</comment>
<name>A0A6A6QVA3_9PEZI</name>
<feature type="compositionally biased region" description="Basic and acidic residues" evidence="6">
    <location>
        <begin position="611"/>
        <end position="622"/>
    </location>
</feature>
<organism evidence="8 9">
    <name type="scientific">Lophium mytilinum</name>
    <dbReference type="NCBI Taxonomy" id="390894"/>
    <lineage>
        <taxon>Eukaryota</taxon>
        <taxon>Fungi</taxon>
        <taxon>Dikarya</taxon>
        <taxon>Ascomycota</taxon>
        <taxon>Pezizomycotina</taxon>
        <taxon>Dothideomycetes</taxon>
        <taxon>Pleosporomycetidae</taxon>
        <taxon>Mytilinidiales</taxon>
        <taxon>Mytilinidiaceae</taxon>
        <taxon>Lophium</taxon>
    </lineage>
</organism>
<dbReference type="EMBL" id="MU004188">
    <property type="protein sequence ID" value="KAF2495830.1"/>
    <property type="molecule type" value="Genomic_DNA"/>
</dbReference>
<feature type="region of interest" description="Disordered" evidence="6">
    <location>
        <begin position="115"/>
        <end position="145"/>
    </location>
</feature>
<dbReference type="GO" id="GO:0010508">
    <property type="term" value="P:positive regulation of autophagy"/>
    <property type="evidence" value="ECO:0007669"/>
    <property type="project" value="TreeGrafter"/>
</dbReference>
<dbReference type="InterPro" id="IPR056603">
    <property type="entry name" value="HTH_NPRL3"/>
</dbReference>
<dbReference type="GO" id="GO:1904262">
    <property type="term" value="P:negative regulation of TORC1 signaling"/>
    <property type="evidence" value="ECO:0007669"/>
    <property type="project" value="TreeGrafter"/>
</dbReference>
<protein>
    <recommendedName>
        <fullName evidence="2 5">Nitrogen permease regulator 3</fullName>
    </recommendedName>
    <alternativeName>
        <fullName evidence="4 5">Required for meiotic nuclear division protein 11</fullName>
    </alternativeName>
</protein>
<dbReference type="AlphaFoldDB" id="A0A6A6QVA3"/>
<feature type="compositionally biased region" description="Acidic residues" evidence="6">
    <location>
        <begin position="115"/>
        <end position="127"/>
    </location>
</feature>
<evidence type="ECO:0000256" key="2">
    <source>
        <dbReference type="ARBA" id="ARBA00017880"/>
    </source>
</evidence>
<dbReference type="Pfam" id="PF03666">
    <property type="entry name" value="NPR3"/>
    <property type="match status" value="1"/>
</dbReference>
<dbReference type="Pfam" id="PF24064">
    <property type="entry name" value="HTH_NPRL3"/>
    <property type="match status" value="1"/>
</dbReference>
<dbReference type="Proteomes" id="UP000799750">
    <property type="component" value="Unassembled WGS sequence"/>
</dbReference>
<keyword evidence="5" id="KW-0469">Meiosis</keyword>
<dbReference type="GO" id="GO:0005774">
    <property type="term" value="C:vacuolar membrane"/>
    <property type="evidence" value="ECO:0007669"/>
    <property type="project" value="UniProtKB-SubCell"/>
</dbReference>
<dbReference type="GO" id="GO:0038202">
    <property type="term" value="P:TORC1 signaling"/>
    <property type="evidence" value="ECO:0007669"/>
    <property type="project" value="TreeGrafter"/>
</dbReference>